<dbReference type="PANTHER" id="PTHR36834:SF2">
    <property type="entry name" value="MEMBRANE PROTEIN"/>
    <property type="match status" value="1"/>
</dbReference>
<dbReference type="InterPro" id="IPR053150">
    <property type="entry name" value="Teicoplanin_resist-assoc"/>
</dbReference>
<evidence type="ECO:0000259" key="2">
    <source>
        <dbReference type="Pfam" id="PF04892"/>
    </source>
</evidence>
<keyword evidence="1" id="KW-0812">Transmembrane</keyword>
<feature type="transmembrane region" description="Helical" evidence="1">
    <location>
        <begin position="66"/>
        <end position="84"/>
    </location>
</feature>
<dbReference type="InterPro" id="IPR006976">
    <property type="entry name" value="VanZ-like"/>
</dbReference>
<organism evidence="3 4">
    <name type="scientific">Carnobacterium antarcticum</name>
    <dbReference type="NCBI Taxonomy" id="2126436"/>
    <lineage>
        <taxon>Bacteria</taxon>
        <taxon>Bacillati</taxon>
        <taxon>Bacillota</taxon>
        <taxon>Bacilli</taxon>
        <taxon>Lactobacillales</taxon>
        <taxon>Carnobacteriaceae</taxon>
        <taxon>Carnobacterium</taxon>
    </lineage>
</organism>
<keyword evidence="1" id="KW-0472">Membrane</keyword>
<dbReference type="Pfam" id="PF04892">
    <property type="entry name" value="VanZ"/>
    <property type="match status" value="1"/>
</dbReference>
<comment type="caution">
    <text evidence="3">The sequence shown here is derived from an EMBL/GenBank/DDBJ whole genome shotgun (WGS) entry which is preliminary data.</text>
</comment>
<evidence type="ECO:0000313" key="3">
    <source>
        <dbReference type="EMBL" id="MFD1799291.1"/>
    </source>
</evidence>
<feature type="domain" description="VanZ-like" evidence="2">
    <location>
        <begin position="71"/>
        <end position="197"/>
    </location>
</feature>
<dbReference type="RefSeq" id="WP_058918971.1">
    <property type="nucleotide sequence ID" value="NZ_JBHSQC010000004.1"/>
</dbReference>
<reference evidence="4" key="1">
    <citation type="journal article" date="2019" name="Int. J. Syst. Evol. Microbiol.">
        <title>The Global Catalogue of Microorganisms (GCM) 10K type strain sequencing project: providing services to taxonomists for standard genome sequencing and annotation.</title>
        <authorList>
            <consortium name="The Broad Institute Genomics Platform"/>
            <consortium name="The Broad Institute Genome Sequencing Center for Infectious Disease"/>
            <person name="Wu L."/>
            <person name="Ma J."/>
        </authorList>
    </citation>
    <scope>NUCLEOTIDE SEQUENCE [LARGE SCALE GENOMIC DNA]</scope>
    <source>
        <strain evidence="4">KCTC 42143</strain>
    </source>
</reference>
<dbReference type="PANTHER" id="PTHR36834">
    <property type="entry name" value="MEMBRANE PROTEIN-RELATED"/>
    <property type="match status" value="1"/>
</dbReference>
<name>A0ABW4NNA4_9LACT</name>
<feature type="transmembrane region" description="Helical" evidence="1">
    <location>
        <begin position="182"/>
        <end position="204"/>
    </location>
</feature>
<gene>
    <name evidence="3" type="ORF">ACFSBK_05370</name>
</gene>
<feature type="transmembrane region" description="Helical" evidence="1">
    <location>
        <begin position="123"/>
        <end position="144"/>
    </location>
</feature>
<dbReference type="Proteomes" id="UP001597285">
    <property type="component" value="Unassembled WGS sequence"/>
</dbReference>
<keyword evidence="4" id="KW-1185">Reference proteome</keyword>
<accession>A0ABW4NNA4</accession>
<feature type="transmembrane region" description="Helical" evidence="1">
    <location>
        <begin position="27"/>
        <end position="45"/>
    </location>
</feature>
<evidence type="ECO:0000313" key="4">
    <source>
        <dbReference type="Proteomes" id="UP001597285"/>
    </source>
</evidence>
<sequence>MFFLQSLFDLTENLLGDSINHFPLIELIFYSLDQALFYFIVWAIGRSLYLFIRKKKQLPIKIRREVILNLFVFYLILLIHLTVFREENSIGNVAVTLRSLDQINWTPFVHTFKLTQGVTLFDYYYNLYGNILWFIPMGFGAAYLTTKRHYFFKTLLLGSVVSFSIETMQFLFHTGVADIDDLIFNTIGTLVGLILFEACQWIFYKVKGIKKKKNQLR</sequence>
<keyword evidence="1" id="KW-1133">Transmembrane helix</keyword>
<protein>
    <submittedName>
        <fullName evidence="3">VanZ family protein</fullName>
    </submittedName>
</protein>
<dbReference type="EMBL" id="JBHUFF010000009">
    <property type="protein sequence ID" value="MFD1799291.1"/>
    <property type="molecule type" value="Genomic_DNA"/>
</dbReference>
<feature type="transmembrane region" description="Helical" evidence="1">
    <location>
        <begin position="156"/>
        <end position="176"/>
    </location>
</feature>
<proteinExistence type="predicted"/>
<evidence type="ECO:0000256" key="1">
    <source>
        <dbReference type="SAM" id="Phobius"/>
    </source>
</evidence>